<dbReference type="EMBL" id="JAMTCD010000020">
    <property type="protein sequence ID" value="MCT7942951.1"/>
    <property type="molecule type" value="Genomic_DNA"/>
</dbReference>
<dbReference type="CDD" id="cd06433">
    <property type="entry name" value="GT_2_WfgS_like"/>
    <property type="match status" value="1"/>
</dbReference>
<dbReference type="SUPFAM" id="SSF53448">
    <property type="entry name" value="Nucleotide-diphospho-sugar transferases"/>
    <property type="match status" value="1"/>
</dbReference>
<dbReference type="GO" id="GO:0016758">
    <property type="term" value="F:hexosyltransferase activity"/>
    <property type="evidence" value="ECO:0007669"/>
    <property type="project" value="UniProtKB-ARBA"/>
</dbReference>
<dbReference type="InterPro" id="IPR001173">
    <property type="entry name" value="Glyco_trans_2-like"/>
</dbReference>
<dbReference type="Pfam" id="PF00535">
    <property type="entry name" value="Glycos_transf_2"/>
    <property type="match status" value="1"/>
</dbReference>
<keyword evidence="3" id="KW-1185">Reference proteome</keyword>
<dbReference type="Proteomes" id="UP001155546">
    <property type="component" value="Unassembled WGS sequence"/>
</dbReference>
<evidence type="ECO:0000313" key="3">
    <source>
        <dbReference type="Proteomes" id="UP001155546"/>
    </source>
</evidence>
<protein>
    <submittedName>
        <fullName evidence="2">Glycosyltransferase</fullName>
    </submittedName>
</protein>
<reference evidence="2" key="1">
    <citation type="journal article" date="2023" name="Int. J. Syst. Evol. Microbiol.">
        <title>&lt;i&gt;Shewanella septentrionalis&lt;/i&gt; sp. nov. and &lt;i&gt;Shewanella holmiensis&lt;/i&gt; sp. nov., isolated from Baltic Sea water and sediments.</title>
        <authorList>
            <person name="Martin-Rodriguez A.J."/>
            <person name="Thorell K."/>
            <person name="Joffre E."/>
            <person name="Jensie-Markopoulos S."/>
            <person name="Moore E.R.B."/>
            <person name="Sjoling A."/>
        </authorList>
    </citation>
    <scope>NUCLEOTIDE SEQUENCE</scope>
    <source>
        <strain evidence="2">SP1S2-7</strain>
    </source>
</reference>
<dbReference type="AlphaFoldDB" id="A0A9X2WP10"/>
<organism evidence="2 3">
    <name type="scientific">Shewanella holmiensis</name>
    <dbReference type="NCBI Taxonomy" id="2952222"/>
    <lineage>
        <taxon>Bacteria</taxon>
        <taxon>Pseudomonadati</taxon>
        <taxon>Pseudomonadota</taxon>
        <taxon>Gammaproteobacteria</taxon>
        <taxon>Alteromonadales</taxon>
        <taxon>Shewanellaceae</taxon>
        <taxon>Shewanella</taxon>
    </lineage>
</organism>
<dbReference type="PANTHER" id="PTHR22916">
    <property type="entry name" value="GLYCOSYLTRANSFERASE"/>
    <property type="match status" value="1"/>
</dbReference>
<dbReference type="PANTHER" id="PTHR22916:SF67">
    <property type="entry name" value="COLANIC ACID BIOSYNTHESIS GLYCOSYL TRANSFERASE WCAE-RELATED"/>
    <property type="match status" value="1"/>
</dbReference>
<dbReference type="RefSeq" id="WP_261299298.1">
    <property type="nucleotide sequence ID" value="NZ_JAMTCD010000020.1"/>
</dbReference>
<evidence type="ECO:0000259" key="1">
    <source>
        <dbReference type="Pfam" id="PF00535"/>
    </source>
</evidence>
<evidence type="ECO:0000313" key="2">
    <source>
        <dbReference type="EMBL" id="MCT7942951.1"/>
    </source>
</evidence>
<feature type="domain" description="Glycosyltransferase 2-like" evidence="1">
    <location>
        <begin position="67"/>
        <end position="208"/>
    </location>
</feature>
<accession>A0A9X2WP10</accession>
<dbReference type="Gene3D" id="3.90.550.10">
    <property type="entry name" value="Spore Coat Polysaccharide Biosynthesis Protein SpsA, Chain A"/>
    <property type="match status" value="1"/>
</dbReference>
<comment type="caution">
    <text evidence="2">The sequence shown here is derived from an EMBL/GenBank/DDBJ whole genome shotgun (WGS) entry which is preliminary data.</text>
</comment>
<sequence>MTDLAEVNLSYSTTRNLTSDQPVIQNSVDDKFQRFIFLPLGKHRSAEGGLRTKGYFKKSLPNKPLVTIVTVVFNGAQFLEETIKSVIEQTYDNVEYIIIDGGSTDDSQDIIRRYEHAIDYWVSEKDSGMYDAINKGLCTSQGDVINFINSDDFFCTKHIIEKVVKAFRTESCDCLYGGSPYVDGDGKNVFLKRPLDFKPRYFKTLGMPFTQPTFFWTYEVMKDVGLLDLKFRIASDYDFIARLCLRANKVLRLEVNIASFRIHGNSFGDQNTEAAHKEFSEINKSLPVNAPTVLFYIDRIKQKINQMLSKEYV</sequence>
<name>A0A9X2WP10_9GAMM</name>
<proteinExistence type="predicted"/>
<gene>
    <name evidence="2" type="ORF">NE535_14275</name>
</gene>
<dbReference type="InterPro" id="IPR029044">
    <property type="entry name" value="Nucleotide-diphossugar_trans"/>
</dbReference>